<keyword evidence="3" id="KW-1185">Reference proteome</keyword>
<organism evidence="2 3">
    <name type="scientific">Candidatus Cyrtobacter comes</name>
    <dbReference type="NCBI Taxonomy" id="675776"/>
    <lineage>
        <taxon>Bacteria</taxon>
        <taxon>Pseudomonadati</taxon>
        <taxon>Pseudomonadota</taxon>
        <taxon>Alphaproteobacteria</taxon>
        <taxon>Rickettsiales</taxon>
        <taxon>Candidatus Midichloriaceae</taxon>
        <taxon>Candidatus Cyrtobacter</taxon>
    </lineage>
</organism>
<protein>
    <submittedName>
        <fullName evidence="2">Pyrrolo-quinoline quinone repeat-containing protein</fullName>
    </submittedName>
</protein>
<gene>
    <name evidence="2" type="ORF">Cyrtocomes_00683</name>
</gene>
<dbReference type="PANTHER" id="PTHR34512">
    <property type="entry name" value="CELL SURFACE PROTEIN"/>
    <property type="match status" value="1"/>
</dbReference>
<dbReference type="Gene3D" id="2.130.10.10">
    <property type="entry name" value="YVTN repeat-like/Quinoprotein amine dehydrogenase"/>
    <property type="match status" value="1"/>
</dbReference>
<dbReference type="InterPro" id="IPR011047">
    <property type="entry name" value="Quinoprotein_ADH-like_sf"/>
</dbReference>
<accession>A0ABU5L851</accession>
<dbReference type="RefSeq" id="WP_322497773.1">
    <property type="nucleotide sequence ID" value="NZ_JARGYT010000035.1"/>
</dbReference>
<dbReference type="PANTHER" id="PTHR34512:SF30">
    <property type="entry name" value="OUTER MEMBRANE PROTEIN ASSEMBLY FACTOR BAMB"/>
    <property type="match status" value="1"/>
</dbReference>
<dbReference type="SUPFAM" id="SSF50998">
    <property type="entry name" value="Quinoprotein alcohol dehydrogenase-like"/>
    <property type="match status" value="1"/>
</dbReference>
<dbReference type="InterPro" id="IPR002372">
    <property type="entry name" value="PQQ_rpt_dom"/>
</dbReference>
<dbReference type="SMART" id="SM00564">
    <property type="entry name" value="PQQ"/>
    <property type="match status" value="3"/>
</dbReference>
<dbReference type="PROSITE" id="PS51257">
    <property type="entry name" value="PROKAR_LIPOPROTEIN"/>
    <property type="match status" value="1"/>
</dbReference>
<sequence length="413" mass="47206">MRVTVFLLVLFSFLASSCNKKDKEISGERVSFINEPKKVRENRKLNCDTGRTFSFMDNKLLDLYKSRYTSPLTKPLVVGSDLFVLDDNANVLSFNLESKKLLWKRKLGFSNRDLPYGSMSYNSNALFITYGAKDVICLDAITGFVIWRCDLAQRVRSKPLILEGKVIVQTISNEIFAIDQKTGKVIWSAPSSNFNPQIIQIKKIYAYKDMILYMDNNFLNCVSLTSGQLLYSHDMISNNVISGISRVQNSNFIESFLTVDKHDPSLLYVYSADSIYALRLLEKGILVLWYARYIPQTYVSECNGMLYFVDMVSNLIALDKNTGVTVLSINLNNEVINQHMKRNILHWYTPVPISGGLLIMNKEGNFMEYNFKSHKITQKKDANGTIEVEPILTGNDAIYFMLKDSEYQVKLLN</sequence>
<dbReference type="InterPro" id="IPR015943">
    <property type="entry name" value="WD40/YVTN_repeat-like_dom_sf"/>
</dbReference>
<name>A0ABU5L851_9RICK</name>
<feature type="domain" description="Pyrrolo-quinoline quinone repeat" evidence="1">
    <location>
        <begin position="90"/>
        <end position="248"/>
    </location>
</feature>
<dbReference type="Proteomes" id="UP001293791">
    <property type="component" value="Unassembled WGS sequence"/>
</dbReference>
<dbReference type="EMBL" id="JARGYT010000035">
    <property type="protein sequence ID" value="MDZ5762304.1"/>
    <property type="molecule type" value="Genomic_DNA"/>
</dbReference>
<proteinExistence type="predicted"/>
<evidence type="ECO:0000313" key="3">
    <source>
        <dbReference type="Proteomes" id="UP001293791"/>
    </source>
</evidence>
<evidence type="ECO:0000259" key="1">
    <source>
        <dbReference type="Pfam" id="PF13360"/>
    </source>
</evidence>
<reference evidence="2 3" key="1">
    <citation type="submission" date="2023-02" db="EMBL/GenBank/DDBJ databases">
        <title>Host association and intracellularity evolved multiple times independently in the Rickettsiales.</title>
        <authorList>
            <person name="Castelli M."/>
            <person name="Nardi T."/>
            <person name="Gammuto L."/>
            <person name="Bellinzona G."/>
            <person name="Sabaneyeva E."/>
            <person name="Potekhin A."/>
            <person name="Serra V."/>
            <person name="Petroni G."/>
            <person name="Sassera D."/>
        </authorList>
    </citation>
    <scope>NUCLEOTIDE SEQUENCE [LARGE SCALE GENOMIC DNA]</scope>
    <source>
        <strain evidence="2 3">BOD18</strain>
    </source>
</reference>
<dbReference type="Pfam" id="PF13360">
    <property type="entry name" value="PQQ_2"/>
    <property type="match status" value="1"/>
</dbReference>
<evidence type="ECO:0000313" key="2">
    <source>
        <dbReference type="EMBL" id="MDZ5762304.1"/>
    </source>
</evidence>
<dbReference type="InterPro" id="IPR018391">
    <property type="entry name" value="PQQ_b-propeller_rpt"/>
</dbReference>
<comment type="caution">
    <text evidence="2">The sequence shown here is derived from an EMBL/GenBank/DDBJ whole genome shotgun (WGS) entry which is preliminary data.</text>
</comment>